<sequence length="613" mass="68757">MPDDIPPDQPATPAHLSYGGSSRVATTGDTARVELFGNLDRPPVAFDATVTNPIRFREALSALYAVVGSDYRYVPKDRTAYMAYLRLKRETAALNIWQAQQAYFGWLLRNDPLAFCILDPVVSVHPDQVMFEVFGKDESSYAALAFKRSAFAEVGTTTCGTTNIDFSDALYQSVQQMRSTRKTRLTVGSAGVGVMTETRPEVLEKQIRIPDSWMRGLLQVQSAATLPFDHLRLAPMDLYNALRTLRMNGDRKGKRRGLRFELVPAQQPRIVLEPWETVIPATAEPFKGKAARVVRVWGRRRLMTIKRLLPFVESVDVYLLGNGLPSFWVFRAGDITLTLGLTGFTSANWSSALGFDLLLPRKTQTPDGLTKVVKYLADGVWAATREEIAKATGVKGSALLETLQLGCQQGQLMFDIANSVYRLRPILNEPIDLVRLQYRNQREKVAFDLLTRRDAVKIVSENRIAGQGLELTGRVSVEEDKRDYRPQMVVADEGQVRKVTCTCTLFRTQGIKSGPCVHLIAIRLAFADKEAKRAKTDDAVVFETRAFTKRDGDTEQTMQLSLERQKLKVRWGQAGQPMRLQSLKFNSEAEARKAYFERLTELDAKGYLDAVAE</sequence>
<dbReference type="KEGG" id="lrs:PX52LOC_00148"/>
<accession>A0A5C1A836</accession>
<dbReference type="OrthoDB" id="7821105at2"/>
<dbReference type="InterPro" id="IPR007527">
    <property type="entry name" value="Znf_SWIM"/>
</dbReference>
<protein>
    <submittedName>
        <fullName evidence="4">SWIM zinc finger family protein</fullName>
    </submittedName>
</protein>
<feature type="region of interest" description="Disordered" evidence="2">
    <location>
        <begin position="1"/>
        <end position="22"/>
    </location>
</feature>
<dbReference type="AlphaFoldDB" id="A0A5C1A836"/>
<keyword evidence="1" id="KW-0862">Zinc</keyword>
<evidence type="ECO:0000313" key="5">
    <source>
        <dbReference type="Proteomes" id="UP000324974"/>
    </source>
</evidence>
<keyword evidence="5" id="KW-1185">Reference proteome</keyword>
<keyword evidence="1" id="KW-0863">Zinc-finger</keyword>
<dbReference type="GO" id="GO:0008270">
    <property type="term" value="F:zinc ion binding"/>
    <property type="evidence" value="ECO:0007669"/>
    <property type="project" value="UniProtKB-KW"/>
</dbReference>
<organism evidence="4 5">
    <name type="scientific">Limnoglobus roseus</name>
    <dbReference type="NCBI Taxonomy" id="2598579"/>
    <lineage>
        <taxon>Bacteria</taxon>
        <taxon>Pseudomonadati</taxon>
        <taxon>Planctomycetota</taxon>
        <taxon>Planctomycetia</taxon>
        <taxon>Gemmatales</taxon>
        <taxon>Gemmataceae</taxon>
        <taxon>Limnoglobus</taxon>
    </lineage>
</organism>
<keyword evidence="1" id="KW-0479">Metal-binding</keyword>
<dbReference type="PROSITE" id="PS50966">
    <property type="entry name" value="ZF_SWIM"/>
    <property type="match status" value="1"/>
</dbReference>
<feature type="domain" description="SWIM-type" evidence="3">
    <location>
        <begin position="486"/>
        <end position="527"/>
    </location>
</feature>
<name>A0A5C1A836_9BACT</name>
<proteinExistence type="predicted"/>
<dbReference type="Proteomes" id="UP000324974">
    <property type="component" value="Chromosome"/>
</dbReference>
<evidence type="ECO:0000256" key="1">
    <source>
        <dbReference type="PROSITE-ProRule" id="PRU00325"/>
    </source>
</evidence>
<evidence type="ECO:0000313" key="4">
    <source>
        <dbReference type="EMBL" id="QEL13294.1"/>
    </source>
</evidence>
<evidence type="ECO:0000259" key="3">
    <source>
        <dbReference type="PROSITE" id="PS50966"/>
    </source>
</evidence>
<evidence type="ECO:0000256" key="2">
    <source>
        <dbReference type="SAM" id="MobiDB-lite"/>
    </source>
</evidence>
<dbReference type="RefSeq" id="WP_149108273.1">
    <property type="nucleotide sequence ID" value="NZ_CP042425.1"/>
</dbReference>
<dbReference type="EMBL" id="CP042425">
    <property type="protein sequence ID" value="QEL13294.1"/>
    <property type="molecule type" value="Genomic_DNA"/>
</dbReference>
<reference evidence="5" key="1">
    <citation type="submission" date="2019-08" db="EMBL/GenBank/DDBJ databases">
        <title>Limnoglobus roseus gen. nov., sp. nov., a novel freshwater planctomycete with a giant genome from the family Gemmataceae.</title>
        <authorList>
            <person name="Kulichevskaya I.S."/>
            <person name="Naumoff D.G."/>
            <person name="Miroshnikov K."/>
            <person name="Ivanova A."/>
            <person name="Philippov D.A."/>
            <person name="Hakobyan A."/>
            <person name="Rijpstra I.C."/>
            <person name="Sinninghe Damste J.S."/>
            <person name="Liesack W."/>
            <person name="Dedysh S.N."/>
        </authorList>
    </citation>
    <scope>NUCLEOTIDE SEQUENCE [LARGE SCALE GENOMIC DNA]</scope>
    <source>
        <strain evidence="5">PX52</strain>
    </source>
</reference>
<gene>
    <name evidence="4" type="ORF">PX52LOC_00148</name>
</gene>